<dbReference type="InterPro" id="IPR036388">
    <property type="entry name" value="WH-like_DNA-bd_sf"/>
</dbReference>
<dbReference type="InterPro" id="IPR019888">
    <property type="entry name" value="Tscrpt_reg_AsnC-like"/>
</dbReference>
<dbReference type="GO" id="GO:0005829">
    <property type="term" value="C:cytosol"/>
    <property type="evidence" value="ECO:0007669"/>
    <property type="project" value="TreeGrafter"/>
</dbReference>
<dbReference type="Gene3D" id="1.10.10.10">
    <property type="entry name" value="Winged helix-like DNA-binding domain superfamily/Winged helix DNA-binding domain"/>
    <property type="match status" value="1"/>
</dbReference>
<dbReference type="SUPFAM" id="SSF54909">
    <property type="entry name" value="Dimeric alpha+beta barrel"/>
    <property type="match status" value="1"/>
</dbReference>
<sequence length="161" mass="17607">MPTPPARLDQIDRRLLGLLQSDGRMTNAALAEAVGLSASACHRRVARLEAAGIIEGYGARLDPARLGRPTSVFVEVRLTSQHESVLDAFEAAVLDGPEVIECYLMGGEADYQLRIAVADMADYERLHRQFLARLPGVATLRSSFAIRTVCRRTQMAIPETS</sequence>
<dbReference type="GO" id="GO:0006355">
    <property type="term" value="P:regulation of DNA-templated transcription"/>
    <property type="evidence" value="ECO:0007669"/>
    <property type="project" value="UniProtKB-ARBA"/>
</dbReference>
<dbReference type="InterPro" id="IPR019887">
    <property type="entry name" value="Tscrpt_reg_AsnC/Lrp_C"/>
</dbReference>
<dbReference type="PROSITE" id="PS50956">
    <property type="entry name" value="HTH_ASNC_2"/>
    <property type="match status" value="1"/>
</dbReference>
<dbReference type="Pfam" id="PF13412">
    <property type="entry name" value="HTH_24"/>
    <property type="match status" value="1"/>
</dbReference>
<gene>
    <name evidence="5" type="ORF">SAMN05421742_104258</name>
</gene>
<dbReference type="OrthoDB" id="8085200at2"/>
<keyword evidence="3" id="KW-0804">Transcription</keyword>
<dbReference type="InterPro" id="IPR000485">
    <property type="entry name" value="AsnC-type_HTH_dom"/>
</dbReference>
<dbReference type="SMART" id="SM00344">
    <property type="entry name" value="HTH_ASNC"/>
    <property type="match status" value="1"/>
</dbReference>
<evidence type="ECO:0000256" key="1">
    <source>
        <dbReference type="ARBA" id="ARBA00023015"/>
    </source>
</evidence>
<evidence type="ECO:0000256" key="2">
    <source>
        <dbReference type="ARBA" id="ARBA00023125"/>
    </source>
</evidence>
<feature type="domain" description="HTH asnC-type" evidence="4">
    <location>
        <begin position="8"/>
        <end position="69"/>
    </location>
</feature>
<dbReference type="GO" id="GO:0043200">
    <property type="term" value="P:response to amino acid"/>
    <property type="evidence" value="ECO:0007669"/>
    <property type="project" value="TreeGrafter"/>
</dbReference>
<accession>A0A1G7ZY00</accession>
<name>A0A1G7ZY00_9PROT</name>
<dbReference type="CDD" id="cd00090">
    <property type="entry name" value="HTH_ARSR"/>
    <property type="match status" value="1"/>
</dbReference>
<dbReference type="InterPro" id="IPR036390">
    <property type="entry name" value="WH_DNA-bd_sf"/>
</dbReference>
<dbReference type="Proteomes" id="UP000217076">
    <property type="component" value="Unassembled WGS sequence"/>
</dbReference>
<dbReference type="PROSITE" id="PS00519">
    <property type="entry name" value="HTH_ASNC_1"/>
    <property type="match status" value="1"/>
</dbReference>
<dbReference type="Gene3D" id="3.30.70.920">
    <property type="match status" value="1"/>
</dbReference>
<evidence type="ECO:0000313" key="6">
    <source>
        <dbReference type="Proteomes" id="UP000217076"/>
    </source>
</evidence>
<dbReference type="PANTHER" id="PTHR30154">
    <property type="entry name" value="LEUCINE-RESPONSIVE REGULATORY PROTEIN"/>
    <property type="match status" value="1"/>
</dbReference>
<dbReference type="SUPFAM" id="SSF46785">
    <property type="entry name" value="Winged helix' DNA-binding domain"/>
    <property type="match status" value="1"/>
</dbReference>
<dbReference type="EMBL" id="FNCV01000004">
    <property type="protein sequence ID" value="SDH13523.1"/>
    <property type="molecule type" value="Genomic_DNA"/>
</dbReference>
<dbReference type="InterPro" id="IPR011008">
    <property type="entry name" value="Dimeric_a/b-barrel"/>
</dbReference>
<dbReference type="InterPro" id="IPR019885">
    <property type="entry name" value="Tscrpt_reg_HTH_AsnC-type_CS"/>
</dbReference>
<dbReference type="Pfam" id="PF01037">
    <property type="entry name" value="AsnC_trans_reg"/>
    <property type="match status" value="1"/>
</dbReference>
<reference evidence="6" key="1">
    <citation type="submission" date="2016-10" db="EMBL/GenBank/DDBJ databases">
        <authorList>
            <person name="Varghese N."/>
            <person name="Submissions S."/>
        </authorList>
    </citation>
    <scope>NUCLEOTIDE SEQUENCE [LARGE SCALE GENOMIC DNA]</scope>
    <source>
        <strain evidence="6">930I</strain>
    </source>
</reference>
<keyword evidence="1" id="KW-0805">Transcription regulation</keyword>
<proteinExistence type="predicted"/>
<dbReference type="PANTHER" id="PTHR30154:SF34">
    <property type="entry name" value="TRANSCRIPTIONAL REGULATOR AZLB"/>
    <property type="match status" value="1"/>
</dbReference>
<evidence type="ECO:0000313" key="5">
    <source>
        <dbReference type="EMBL" id="SDH13523.1"/>
    </source>
</evidence>
<dbReference type="PRINTS" id="PR00033">
    <property type="entry name" value="HTHASNC"/>
</dbReference>
<dbReference type="STRING" id="83401.SAMN05421742_104258"/>
<protein>
    <submittedName>
        <fullName evidence="5">DNA-binding transcriptional regulator, Lrp family</fullName>
    </submittedName>
</protein>
<dbReference type="InterPro" id="IPR011991">
    <property type="entry name" value="ArsR-like_HTH"/>
</dbReference>
<evidence type="ECO:0000256" key="3">
    <source>
        <dbReference type="ARBA" id="ARBA00023163"/>
    </source>
</evidence>
<dbReference type="RefSeq" id="WP_092618181.1">
    <property type="nucleotide sequence ID" value="NZ_FNCV01000004.1"/>
</dbReference>
<dbReference type="GO" id="GO:0043565">
    <property type="term" value="F:sequence-specific DNA binding"/>
    <property type="evidence" value="ECO:0007669"/>
    <property type="project" value="InterPro"/>
</dbReference>
<keyword evidence="2 5" id="KW-0238">DNA-binding</keyword>
<evidence type="ECO:0000259" key="4">
    <source>
        <dbReference type="PROSITE" id="PS50956"/>
    </source>
</evidence>
<organism evidence="5 6">
    <name type="scientific">Roseospirillum parvum</name>
    <dbReference type="NCBI Taxonomy" id="83401"/>
    <lineage>
        <taxon>Bacteria</taxon>
        <taxon>Pseudomonadati</taxon>
        <taxon>Pseudomonadota</taxon>
        <taxon>Alphaproteobacteria</taxon>
        <taxon>Rhodospirillales</taxon>
        <taxon>Rhodospirillaceae</taxon>
        <taxon>Roseospirillum</taxon>
    </lineage>
</organism>
<keyword evidence="6" id="KW-1185">Reference proteome</keyword>
<dbReference type="AlphaFoldDB" id="A0A1G7ZY00"/>